<dbReference type="CDD" id="cd00146">
    <property type="entry name" value="PKD"/>
    <property type="match status" value="1"/>
</dbReference>
<proteinExistence type="predicted"/>
<feature type="domain" description="Ig-like" evidence="2">
    <location>
        <begin position="754"/>
        <end position="862"/>
    </location>
</feature>
<comment type="caution">
    <text evidence="3">The sequence shown here is derived from an EMBL/GenBank/DDBJ whole genome shotgun (WGS) entry which is preliminary data.</text>
</comment>
<dbReference type="InterPro" id="IPR013783">
    <property type="entry name" value="Ig-like_fold"/>
</dbReference>
<dbReference type="Gene3D" id="3.20.20.80">
    <property type="entry name" value="Glycosidases"/>
    <property type="match status" value="2"/>
</dbReference>
<evidence type="ECO:0000259" key="2">
    <source>
        <dbReference type="PROSITE" id="PS50835"/>
    </source>
</evidence>
<dbReference type="InterPro" id="IPR036179">
    <property type="entry name" value="Ig-like_dom_sf"/>
</dbReference>
<dbReference type="SUPFAM" id="SSF48726">
    <property type="entry name" value="Immunoglobulin"/>
    <property type="match status" value="1"/>
</dbReference>
<dbReference type="InterPro" id="IPR035986">
    <property type="entry name" value="PKD_dom_sf"/>
</dbReference>
<dbReference type="InterPro" id="IPR000601">
    <property type="entry name" value="PKD_dom"/>
</dbReference>
<dbReference type="InterPro" id="IPR006047">
    <property type="entry name" value="GH13_cat_dom"/>
</dbReference>
<protein>
    <recommendedName>
        <fullName evidence="5">Alpha-amylase</fullName>
    </recommendedName>
</protein>
<reference evidence="4" key="1">
    <citation type="journal article" date="2019" name="Int. J. Syst. Evol. Microbiol.">
        <title>The Global Catalogue of Microorganisms (GCM) 10K type strain sequencing project: providing services to taxonomists for standard genome sequencing and annotation.</title>
        <authorList>
            <consortium name="The Broad Institute Genomics Platform"/>
            <consortium name="The Broad Institute Genome Sequencing Center for Infectious Disease"/>
            <person name="Wu L."/>
            <person name="Ma J."/>
        </authorList>
    </citation>
    <scope>NUCLEOTIDE SEQUENCE [LARGE SCALE GENOMIC DNA]</scope>
    <source>
        <strain evidence="4">JCM 17927</strain>
    </source>
</reference>
<sequence>MHNRVYAFFLLFFFWSLSQLTYAQQVMLQGWYWDYPKTGQGYNWSDTLRLKAPSLGQAGFTHVWYPPFAGNGNKSGGYDPKDLFVGTEQTSLGTLGEIKTMVSSLTAVGITPVADMVYNHRDAGAPESNPAVKDYITKFASGTGSYGFKRPFPSDRYRMIIPIGGNRAEGTGTYYIKMRSRGSIFNGAKYAFHVTTNKIGGSRWSPVITPDVDLTNLADQEKYAGIQLGRNYLNKINSNGDIDEFAVTVTASDFNALGDSLIIQAINYDSEYSDHLPIDIYYEKVPGAGSYNIADYTNPFLDGYKLVFQTYTDFTKMTSKRGGLNWNAFRPHFDGNSPAGWSQTTSLGPEWSMQSMDYFYDYDHNVPATRDTLIAWTKWAYDELGSKGLRMDAIKHFEPSFVSKMLNEMVASNRTPNLVVGEWYGENTDELKGWVDAVSSGLNEQTRQAAPVKVFDFSLRRALKEALDNGANVRQVYFSSLRDAKNMSGFNVVTFLNNHDFRSANTSHGDALVHNNPILGYAYLLTNNQLGVPAVFYPDYYGYPARNSKFGSDTYGFDYHPVGLKPMKAEIDQLMKVLKTYINNSPGVHYLNHYGGVNNSPPSPNNYIKGSHNRTLIYQLEAPTSTGKDVIVAINFGEDTLKVDHLIAVRNGITQGTQFADILGKSKFPYAVVDGQNRIYVELPPKSYSVWVQDVAPLSATLAVAPVSGTICPGQSATLTTTTTGGTAPYTYAFSTGATPTQSSSVATATTSGPYSVTVTDALGLTAVASVTLTVKEATTITQEPASASVVCAGTPVSVPVMATGPGTLGYQWYRTGTNAPVAGQNTSTLSIDAAKTTDTDGYYCVVTSSCTSLTSTTFNLTVNSLPTVATAGPLSPQLIGTPVSLTATLSGDLAGATWQWQWGNGATTGGVLTNNTLVTEYTYAGQGVFSPTLVITSACSQTVAATHQYVVIYNPDGGFVTGGGWIQSSAGAYKEDLALAGRATFGFVAKYKRGSTVPDGNTEFQFKAGNLNFKSIAYEDMRLVIAGSRANYKGTGTINGKGTYSFLVSAIDGQVSGGGGTDKFRIKIWTLNSDTGQEQIVYDNNLSELNQAENADPETAIGGGSIVIHSEKSKREAAEPVLSADALVLRNYPNPVEGSTTIEFMLPQGGDYSLDIQDLKGSVVRHLQAGKAEAGLVYQVSWEAGKTPGGLYITRLTTGQGVTFLKLLVR</sequence>
<dbReference type="EMBL" id="BAABHD010000024">
    <property type="protein sequence ID" value="GAA4455126.1"/>
    <property type="molecule type" value="Genomic_DNA"/>
</dbReference>
<evidence type="ECO:0008006" key="5">
    <source>
        <dbReference type="Google" id="ProtNLM"/>
    </source>
</evidence>
<evidence type="ECO:0000313" key="3">
    <source>
        <dbReference type="EMBL" id="GAA4455126.1"/>
    </source>
</evidence>
<accession>A0ABP8MRY9</accession>
<dbReference type="PANTHER" id="PTHR43447">
    <property type="entry name" value="ALPHA-AMYLASE"/>
    <property type="match status" value="1"/>
</dbReference>
<dbReference type="InterPro" id="IPR017853">
    <property type="entry name" value="GH"/>
</dbReference>
<evidence type="ECO:0000313" key="4">
    <source>
        <dbReference type="Proteomes" id="UP001501175"/>
    </source>
</evidence>
<dbReference type="PROSITE" id="PS50093">
    <property type="entry name" value="PKD"/>
    <property type="match status" value="1"/>
</dbReference>
<dbReference type="Proteomes" id="UP001501175">
    <property type="component" value="Unassembled WGS sequence"/>
</dbReference>
<keyword evidence="4" id="KW-1185">Reference proteome</keyword>
<dbReference type="SUPFAM" id="SSF49299">
    <property type="entry name" value="PKD domain"/>
    <property type="match status" value="1"/>
</dbReference>
<gene>
    <name evidence="3" type="ORF">GCM10023189_22590</name>
</gene>
<dbReference type="SUPFAM" id="SSF51445">
    <property type="entry name" value="(Trans)glycosidases"/>
    <property type="match status" value="1"/>
</dbReference>
<dbReference type="InterPro" id="IPR007110">
    <property type="entry name" value="Ig-like_dom"/>
</dbReference>
<dbReference type="Gene3D" id="2.60.40.10">
    <property type="entry name" value="Immunoglobulins"/>
    <property type="match status" value="2"/>
</dbReference>
<dbReference type="PROSITE" id="PS50835">
    <property type="entry name" value="IG_LIKE"/>
    <property type="match status" value="1"/>
</dbReference>
<feature type="domain" description="PKD" evidence="1">
    <location>
        <begin position="867"/>
        <end position="952"/>
    </location>
</feature>
<name>A0ABP8MRY9_9BACT</name>
<evidence type="ECO:0000259" key="1">
    <source>
        <dbReference type="PROSITE" id="PS50093"/>
    </source>
</evidence>
<dbReference type="SMART" id="SM00642">
    <property type="entry name" value="Aamy"/>
    <property type="match status" value="1"/>
</dbReference>
<dbReference type="RefSeq" id="WP_345243510.1">
    <property type="nucleotide sequence ID" value="NZ_BAABHD010000024.1"/>
</dbReference>
<organism evidence="3 4">
    <name type="scientific">Nibrella saemangeumensis</name>
    <dbReference type="NCBI Taxonomy" id="1084526"/>
    <lineage>
        <taxon>Bacteria</taxon>
        <taxon>Pseudomonadati</taxon>
        <taxon>Bacteroidota</taxon>
        <taxon>Cytophagia</taxon>
        <taxon>Cytophagales</taxon>
        <taxon>Spirosomataceae</taxon>
        <taxon>Nibrella</taxon>
    </lineage>
</organism>